<dbReference type="EMBL" id="HBNS01016099">
    <property type="protein sequence ID" value="CAE4603396.1"/>
    <property type="molecule type" value="Transcribed_RNA"/>
</dbReference>
<dbReference type="Gene3D" id="1.10.510.10">
    <property type="entry name" value="Transferase(Phosphotransferase) domain 1"/>
    <property type="match status" value="1"/>
</dbReference>
<organism evidence="4">
    <name type="scientific">Ditylum brightwellii</name>
    <dbReference type="NCBI Taxonomy" id="49249"/>
    <lineage>
        <taxon>Eukaryota</taxon>
        <taxon>Sar</taxon>
        <taxon>Stramenopiles</taxon>
        <taxon>Ochrophyta</taxon>
        <taxon>Bacillariophyta</taxon>
        <taxon>Mediophyceae</taxon>
        <taxon>Lithodesmiophycidae</taxon>
        <taxon>Lithodesmiales</taxon>
        <taxon>Lithodesmiaceae</taxon>
        <taxon>Ditylum</taxon>
    </lineage>
</organism>
<proteinExistence type="predicted"/>
<feature type="region of interest" description="Disordered" evidence="2">
    <location>
        <begin position="254"/>
        <end position="273"/>
    </location>
</feature>
<dbReference type="GO" id="GO:0005524">
    <property type="term" value="F:ATP binding"/>
    <property type="evidence" value="ECO:0007669"/>
    <property type="project" value="InterPro"/>
</dbReference>
<dbReference type="PANTHER" id="PTHR11909">
    <property type="entry name" value="CASEIN KINASE-RELATED"/>
    <property type="match status" value="1"/>
</dbReference>
<feature type="region of interest" description="Disordered" evidence="2">
    <location>
        <begin position="652"/>
        <end position="674"/>
    </location>
</feature>
<dbReference type="AlphaFoldDB" id="A0A7S4VKC0"/>
<evidence type="ECO:0000256" key="1">
    <source>
        <dbReference type="ARBA" id="ARBA00023860"/>
    </source>
</evidence>
<dbReference type="InterPro" id="IPR000719">
    <property type="entry name" value="Prot_kinase_dom"/>
</dbReference>
<accession>A0A7S4VKC0</accession>
<dbReference type="InterPro" id="IPR011009">
    <property type="entry name" value="Kinase-like_dom_sf"/>
</dbReference>
<evidence type="ECO:0000259" key="3">
    <source>
        <dbReference type="PROSITE" id="PS50011"/>
    </source>
</evidence>
<dbReference type="SUPFAM" id="SSF56112">
    <property type="entry name" value="Protein kinase-like (PK-like)"/>
    <property type="match status" value="1"/>
</dbReference>
<evidence type="ECO:0000313" key="4">
    <source>
        <dbReference type="EMBL" id="CAE4603396.1"/>
    </source>
</evidence>
<name>A0A7S4VKC0_9STRA</name>
<protein>
    <recommendedName>
        <fullName evidence="1">Casein kinase I</fullName>
    </recommendedName>
</protein>
<evidence type="ECO:0000256" key="2">
    <source>
        <dbReference type="SAM" id="MobiDB-lite"/>
    </source>
</evidence>
<dbReference type="GO" id="GO:0004672">
    <property type="term" value="F:protein kinase activity"/>
    <property type="evidence" value="ECO:0007669"/>
    <property type="project" value="InterPro"/>
</dbReference>
<feature type="region of interest" description="Disordered" evidence="2">
    <location>
        <begin position="464"/>
        <end position="484"/>
    </location>
</feature>
<feature type="compositionally biased region" description="Low complexity" evidence="2">
    <location>
        <begin position="464"/>
        <end position="475"/>
    </location>
</feature>
<dbReference type="InterPro" id="IPR050235">
    <property type="entry name" value="CK1_Ser-Thr_kinase"/>
</dbReference>
<feature type="region of interest" description="Disordered" evidence="2">
    <location>
        <begin position="397"/>
        <end position="427"/>
    </location>
</feature>
<dbReference type="PROSITE" id="PS50011">
    <property type="entry name" value="PROTEIN_KINASE_DOM"/>
    <property type="match status" value="1"/>
</dbReference>
<reference evidence="4" key="1">
    <citation type="submission" date="2021-01" db="EMBL/GenBank/DDBJ databases">
        <authorList>
            <person name="Corre E."/>
            <person name="Pelletier E."/>
            <person name="Niang G."/>
            <person name="Scheremetjew M."/>
            <person name="Finn R."/>
            <person name="Kale V."/>
            <person name="Holt S."/>
            <person name="Cochrane G."/>
            <person name="Meng A."/>
            <person name="Brown T."/>
            <person name="Cohen L."/>
        </authorList>
    </citation>
    <scope>NUCLEOTIDE SEQUENCE</scope>
    <source>
        <strain evidence="4">GSO104</strain>
    </source>
</reference>
<sequence length="674" mass="74783">MVLEHLSASMPEEMVPLYIDYVRQSTSSTGESSGGNFDASSPPSGISAIIMEYLPGEDMHHLRDRHCQSLSHTTNIPTRRISIQDAVYLTADVMIPLIRAMHDTGVIHRDVKPSNCVRSGTTSNEREFKMVDFGLSKSFVVPKGSSYADDTYPWDKPWQLPPSEAAKLRSSGNTDAKPPKASLRRERTEADFRGTSMYASLRVHQSKDHCRRDDVWGLLYVFCDLVSGGLPWMSHAATRDRAMCQIMKEQVHGERAAGDFTPPANPKQKTSSLPKKEFQDNIDWLLMGCDYHVSKYRREEETKKGWAKLSVQAQPLAMSRDERKIASLRKAFDHVSALGFADEPNYELIQSCLKEFLPGNKSGEEVAVDEEVARLVEQEDVSTIDWNFSFANKRSKSTSRSVKKEEEEEIMLGSGGDGSLGPTWELLDTDDIDPLEAATLMDAEKEKRAAADAAATAAAAAAAANGNDGADASTASDRSTEATDLSRLPLPLQLRLAQVQYNARHPHTIPVHIALRDWMELAVPLVYGVWNTEAFERGNHRTEGDGYRREVYEGMVQKCLDAAKPFKNFTHRSCFYHIPSNGEEGKAVVKKEEEENGQKQPKRRRILTTMRGLERRSSSPHGGGLGANSCLLAVSRVFFGLRAALDEERERKFAPPPALKFGSGMGVGSNSAMP</sequence>
<feature type="region of interest" description="Disordered" evidence="2">
    <location>
        <begin position="163"/>
        <end position="187"/>
    </location>
</feature>
<gene>
    <name evidence="4" type="ORF">DBRI00130_LOCUS12919</name>
</gene>
<feature type="domain" description="Protein kinase" evidence="3">
    <location>
        <begin position="1"/>
        <end position="372"/>
    </location>
</feature>
<feature type="compositionally biased region" description="Basic and acidic residues" evidence="2">
    <location>
        <begin position="587"/>
        <end position="597"/>
    </location>
</feature>
<dbReference type="SMART" id="SM00220">
    <property type="entry name" value="S_TKc"/>
    <property type="match status" value="1"/>
</dbReference>
<dbReference type="Pfam" id="PF00069">
    <property type="entry name" value="Pkinase"/>
    <property type="match status" value="1"/>
</dbReference>
<feature type="region of interest" description="Disordered" evidence="2">
    <location>
        <begin position="587"/>
        <end position="624"/>
    </location>
</feature>